<feature type="active site" evidence="2">
    <location>
        <position position="318"/>
    </location>
</feature>
<dbReference type="InterPro" id="IPR023608">
    <property type="entry name" value="Transglutaminase_animal"/>
</dbReference>
<dbReference type="GO" id="GO:0003810">
    <property type="term" value="F:protein-glutamine gamma-glutamyltransferase activity"/>
    <property type="evidence" value="ECO:0007669"/>
    <property type="project" value="InterPro"/>
</dbReference>
<dbReference type="Proteomes" id="UP001175271">
    <property type="component" value="Unassembled WGS sequence"/>
</dbReference>
<dbReference type="InterPro" id="IPR001102">
    <property type="entry name" value="Transglutaminase_N"/>
</dbReference>
<feature type="active site" evidence="2">
    <location>
        <position position="379"/>
    </location>
</feature>
<comment type="similarity">
    <text evidence="1">Belongs to the transglutaminase superfamily. Transglutaminase family.</text>
</comment>
<dbReference type="SUPFAM" id="SSF81296">
    <property type="entry name" value="E set domains"/>
    <property type="match status" value="1"/>
</dbReference>
<reference evidence="5" key="1">
    <citation type="submission" date="2023-06" db="EMBL/GenBank/DDBJ databases">
        <title>Genomic analysis of the entomopathogenic nematode Steinernema hermaphroditum.</title>
        <authorList>
            <person name="Schwarz E.M."/>
            <person name="Heppert J.K."/>
            <person name="Baniya A."/>
            <person name="Schwartz H.T."/>
            <person name="Tan C.-H."/>
            <person name="Antoshechkin I."/>
            <person name="Sternberg P.W."/>
            <person name="Goodrich-Blair H."/>
            <person name="Dillman A.R."/>
        </authorList>
    </citation>
    <scope>NUCLEOTIDE SEQUENCE</scope>
    <source>
        <strain evidence="5">PS9179</strain>
        <tissue evidence="5">Whole animal</tissue>
    </source>
</reference>
<dbReference type="SMART" id="SM00460">
    <property type="entry name" value="TGc"/>
    <property type="match status" value="1"/>
</dbReference>
<feature type="binding site" evidence="3">
    <location>
        <position position="503"/>
    </location>
    <ligand>
        <name>Ca(2+)</name>
        <dbReference type="ChEBI" id="CHEBI:29108"/>
    </ligand>
</feature>
<protein>
    <recommendedName>
        <fullName evidence="4">Transglutaminase-like domain-containing protein</fullName>
    </recommendedName>
</protein>
<feature type="active site" evidence="2">
    <location>
        <position position="406"/>
    </location>
</feature>
<feature type="domain" description="Transglutaminase-like" evidence="4">
    <location>
        <begin position="310"/>
        <end position="409"/>
    </location>
</feature>
<dbReference type="InterPro" id="IPR036985">
    <property type="entry name" value="Transglutaminase-like_sf"/>
</dbReference>
<evidence type="ECO:0000256" key="2">
    <source>
        <dbReference type="PIRSR" id="PIRSR000459-1"/>
    </source>
</evidence>
<dbReference type="Pfam" id="PF00927">
    <property type="entry name" value="Transglut_C"/>
    <property type="match status" value="1"/>
</dbReference>
<accession>A0AA39IK05</accession>
<dbReference type="GO" id="GO:0046872">
    <property type="term" value="F:metal ion binding"/>
    <property type="evidence" value="ECO:0007669"/>
    <property type="project" value="UniProtKB-KW"/>
</dbReference>
<dbReference type="InterPro" id="IPR038765">
    <property type="entry name" value="Papain-like_cys_pep_sf"/>
</dbReference>
<evidence type="ECO:0000256" key="1">
    <source>
        <dbReference type="ARBA" id="ARBA00005968"/>
    </source>
</evidence>
<dbReference type="InterPro" id="IPR002931">
    <property type="entry name" value="Transglutaminase-like"/>
</dbReference>
<feature type="binding site" evidence="3">
    <location>
        <position position="453"/>
    </location>
    <ligand>
        <name>Ca(2+)</name>
        <dbReference type="ChEBI" id="CHEBI:29108"/>
    </ligand>
</feature>
<dbReference type="InterPro" id="IPR008958">
    <property type="entry name" value="Transglutaminase_C"/>
</dbReference>
<dbReference type="SUPFAM" id="SSF54001">
    <property type="entry name" value="Cysteine proteinases"/>
    <property type="match status" value="1"/>
</dbReference>
<name>A0AA39IK05_9BILA</name>
<feature type="binding site" evidence="3">
    <location>
        <position position="451"/>
    </location>
    <ligand>
        <name>Ca(2+)</name>
        <dbReference type="ChEBI" id="CHEBI:29108"/>
    </ligand>
</feature>
<dbReference type="AlphaFoldDB" id="A0AA39IK05"/>
<dbReference type="PANTHER" id="PTHR11590:SF40">
    <property type="entry name" value="HEMOCYTE PROTEIN-GLUTAMINE GAMMA-GLUTAMYLTRANSFERASE-LIKE PROTEIN"/>
    <property type="match status" value="1"/>
</dbReference>
<keyword evidence="6" id="KW-1185">Reference proteome</keyword>
<feature type="binding site" evidence="3">
    <location>
        <position position="509"/>
    </location>
    <ligand>
        <name>Ca(2+)</name>
        <dbReference type="ChEBI" id="CHEBI:29108"/>
    </ligand>
</feature>
<dbReference type="Gene3D" id="3.90.260.10">
    <property type="entry name" value="Transglutaminase-like"/>
    <property type="match status" value="1"/>
</dbReference>
<gene>
    <name evidence="5" type="ORF">QR680_008842</name>
</gene>
<dbReference type="Pfam" id="PF00868">
    <property type="entry name" value="Transglut_N"/>
    <property type="match status" value="1"/>
</dbReference>
<evidence type="ECO:0000259" key="4">
    <source>
        <dbReference type="SMART" id="SM00460"/>
    </source>
</evidence>
<organism evidence="5 6">
    <name type="scientific">Steinernema hermaphroditum</name>
    <dbReference type="NCBI Taxonomy" id="289476"/>
    <lineage>
        <taxon>Eukaryota</taxon>
        <taxon>Metazoa</taxon>
        <taxon>Ecdysozoa</taxon>
        <taxon>Nematoda</taxon>
        <taxon>Chromadorea</taxon>
        <taxon>Rhabditida</taxon>
        <taxon>Tylenchina</taxon>
        <taxon>Panagrolaimomorpha</taxon>
        <taxon>Strongyloidoidea</taxon>
        <taxon>Steinernematidae</taxon>
        <taxon>Steinernema</taxon>
    </lineage>
</organism>
<dbReference type="Gene3D" id="2.60.40.10">
    <property type="entry name" value="Immunoglobulins"/>
    <property type="match status" value="3"/>
</dbReference>
<evidence type="ECO:0000256" key="3">
    <source>
        <dbReference type="PIRSR" id="PIRSR000459-2"/>
    </source>
</evidence>
<sequence length="793" mass="90539">MSGYRERYLRSRSVPRRFEDDLWGLDIGGRDDFGIPIRRAQPLRISKVDILSAQNAATNRTRMYGLTQRHPYTLVIRRGVSFVIRVGFNRSFNVDQQELGIVLETGQRPRLERRTKILLSVDKCSSDLAADSWGACVSESYGSQVDIKIQTDVHAIIGVWGFQIVALKEGSIKEELYQHDKHIYMLFNPFHKDDPVYMEDNHALQAYLLEETGELYLGSKSSQISKRPWNFGQFQDECLHATMVALNSYWEEMGTKEEDRSDPIKVSRCMTNLIRLYVLRGRWEEPYNDGAPPWTWNGSVRILKQFLKTRKIVRYGQCWVFGGLLATMLRSLGIPSRVITNYCSAHDSNRDCVLDLSYHREGQQDSRLRSESETLWTFHVWNEAWMRRADLQQQYGSRYDGWQVLDSTPQHVSEDSPQVETYECGPMPLAALRESNLTVPYDGPFIYAEFNADLRRWYYRRGRYGKLELESVETYPNEIGTLLLTSGVHGEILDVTENYKPSESDKEKEREGFNKALRSLNYKTAGLSFRSQDAGRTRTRRSVAPGTTAFAASMVSPTETFGEIDGAFKGDVDFEMTDLKEISIGDDIHWTLVLRNNSDARRSVKVNAQAHVINFMGKEVSQLYGNHAFATVPPRGTHKLHLNIPSDSFETHLGKEWYMSVGMFAVVQETKQLFHGTDKFNVKKPKFTIEIPDRVQAGTVCEVLIRVRNPYKERELTNCELDLEGNGLSTNYAVPITRTIGPGEEVVLRTDFKAICVGATTLIVSFSADELQNLTATKKIEVVGHDGAFSDRF</sequence>
<dbReference type="InterPro" id="IPR050779">
    <property type="entry name" value="Transglutaminase"/>
</dbReference>
<dbReference type="InterPro" id="IPR013783">
    <property type="entry name" value="Ig-like_fold"/>
</dbReference>
<dbReference type="SUPFAM" id="SSF49309">
    <property type="entry name" value="Transglutaminase, two C-terminal domains"/>
    <property type="match status" value="2"/>
</dbReference>
<comment type="caution">
    <text evidence="5">The sequence shown here is derived from an EMBL/GenBank/DDBJ whole genome shotgun (WGS) entry which is preliminary data.</text>
</comment>
<evidence type="ECO:0000313" key="5">
    <source>
        <dbReference type="EMBL" id="KAK0424769.1"/>
    </source>
</evidence>
<dbReference type="InterPro" id="IPR014756">
    <property type="entry name" value="Ig_E-set"/>
</dbReference>
<proteinExistence type="inferred from homology"/>
<dbReference type="InterPro" id="IPR036238">
    <property type="entry name" value="Transglutaminase_C_sf"/>
</dbReference>
<dbReference type="PIRSF" id="PIRSF000459">
    <property type="entry name" value="TGM_EBP42"/>
    <property type="match status" value="1"/>
</dbReference>
<dbReference type="EMBL" id="JAUCMV010000001">
    <property type="protein sequence ID" value="KAK0424769.1"/>
    <property type="molecule type" value="Genomic_DNA"/>
</dbReference>
<comment type="cofactor">
    <cofactor evidence="3">
        <name>Ca(2+)</name>
        <dbReference type="ChEBI" id="CHEBI:29108"/>
    </cofactor>
    <text evidence="3">Binds 1 Ca(2+) ion per subunit.</text>
</comment>
<keyword evidence="3" id="KW-0479">Metal-binding</keyword>
<evidence type="ECO:0000313" key="6">
    <source>
        <dbReference type="Proteomes" id="UP001175271"/>
    </source>
</evidence>
<keyword evidence="3" id="KW-0106">Calcium</keyword>
<dbReference type="Pfam" id="PF01841">
    <property type="entry name" value="Transglut_core"/>
    <property type="match status" value="1"/>
</dbReference>
<dbReference type="PANTHER" id="PTHR11590">
    <property type="entry name" value="PROTEIN-GLUTAMINE GAMMA-GLUTAMYLTRANSFERASE"/>
    <property type="match status" value="1"/>
</dbReference>